<feature type="transmembrane region" description="Helical" evidence="1">
    <location>
        <begin position="26"/>
        <end position="47"/>
    </location>
</feature>
<evidence type="ECO:0000313" key="2">
    <source>
        <dbReference type="EMBL" id="XDK24906.1"/>
    </source>
</evidence>
<protein>
    <submittedName>
        <fullName evidence="2">Uncharacterized protein</fullName>
    </submittedName>
</protein>
<dbReference type="KEGG" id="vih:AB0763_12160"/>
<sequence>MNTTVFKKTNEMSAMSEKKSTLASEAWFFVKFTGLMAVVAFFMASAWV</sequence>
<organism evidence="2">
    <name type="scientific">Vibrio sp. HB236076</name>
    <dbReference type="NCBI Taxonomy" id="3232307"/>
    <lineage>
        <taxon>Bacteria</taxon>
        <taxon>Pseudomonadati</taxon>
        <taxon>Pseudomonadota</taxon>
        <taxon>Gammaproteobacteria</taxon>
        <taxon>Vibrionales</taxon>
        <taxon>Vibrionaceae</taxon>
        <taxon>Vibrio</taxon>
    </lineage>
</organism>
<gene>
    <name evidence="2" type="ORF">AB0763_12160</name>
</gene>
<dbReference type="RefSeq" id="WP_306102037.1">
    <property type="nucleotide sequence ID" value="NZ_CP162601.1"/>
</dbReference>
<dbReference type="EMBL" id="CP162601">
    <property type="protein sequence ID" value="XDK24906.1"/>
    <property type="molecule type" value="Genomic_DNA"/>
</dbReference>
<name>A0AB39HF18_9VIBR</name>
<keyword evidence="1" id="KW-0472">Membrane</keyword>
<accession>A0AB39HF18</accession>
<dbReference type="AlphaFoldDB" id="A0AB39HF18"/>
<evidence type="ECO:0000256" key="1">
    <source>
        <dbReference type="SAM" id="Phobius"/>
    </source>
</evidence>
<keyword evidence="1" id="KW-0812">Transmembrane</keyword>
<keyword evidence="1" id="KW-1133">Transmembrane helix</keyword>
<proteinExistence type="predicted"/>
<reference evidence="2" key="1">
    <citation type="submission" date="2024-07" db="EMBL/GenBank/DDBJ databases">
        <title>Genome Analysis of a Potential Novel Vibrio Species Secreting pH- and Thermo-stable Alginate Lyase and its Application in Producing Alginate Oligosaccharides.</title>
        <authorList>
            <person name="Huang H."/>
            <person name="Bao K."/>
        </authorList>
    </citation>
    <scope>NUCLEOTIDE SEQUENCE</scope>
    <source>
        <strain evidence="2">HB236076</strain>
    </source>
</reference>